<feature type="transmembrane region" description="Helical" evidence="6">
    <location>
        <begin position="336"/>
        <end position="354"/>
    </location>
</feature>
<feature type="transmembrane region" description="Helical" evidence="6">
    <location>
        <begin position="361"/>
        <end position="382"/>
    </location>
</feature>
<proteinExistence type="predicted"/>
<dbReference type="AlphaFoldDB" id="A0AAV5A3F0"/>
<sequence length="490" mass="53874">MSVLRSQGELEANSSGINEKDLTRRILWKLDIRILPALALLWLANFLDRTNVGNAGIAGLRTDLHLQGNQFNTALAVFYVTYILSELPSNWVLKRVHPNRWLPGIVFAWGVIVTLSGLMQNFGGLIAVRLFLGLCEGGLLPGMVLYLSSIYRRQELQLRIGIFYASASLSGAFGGLLAFAITKMDGISGVAGWRWIFILEGLGTVLAATLTAFMLPRGIATATFLTEEERQFALHRLRLSDIATSQTAASKKAVSPTDSRESKEKDIHLETVVDVPPPDEAFEWLEVKRGLLDIQAWLTGFAYACFIVSLYSFSLFLPTIIAGLGFSGGQAQLHTVPPYVPAVVLTGYILAIAAKTNNARYAAVFLIAAGIYPCGPCILALISNNSSGHYKRATTGALQLMLGNCGGFIATFAYTSDQAPQYIRGHAITLTFVSLSWILVACNVLYCMWENKARRDGRRTANWRKYEQLWESGQTRAPIGDRSPDFMFTL</sequence>
<evidence type="ECO:0000256" key="6">
    <source>
        <dbReference type="SAM" id="Phobius"/>
    </source>
</evidence>
<evidence type="ECO:0000256" key="4">
    <source>
        <dbReference type="ARBA" id="ARBA00022989"/>
    </source>
</evidence>
<keyword evidence="9" id="KW-1185">Reference proteome</keyword>
<dbReference type="PROSITE" id="PS50850">
    <property type="entry name" value="MFS"/>
    <property type="match status" value="1"/>
</dbReference>
<dbReference type="SUPFAM" id="SSF103473">
    <property type="entry name" value="MFS general substrate transporter"/>
    <property type="match status" value="1"/>
</dbReference>
<dbReference type="InterPro" id="IPR011701">
    <property type="entry name" value="MFS"/>
</dbReference>
<dbReference type="PANTHER" id="PTHR43791">
    <property type="entry name" value="PERMEASE-RELATED"/>
    <property type="match status" value="1"/>
</dbReference>
<feature type="transmembrane region" description="Helical" evidence="6">
    <location>
        <begin position="296"/>
        <end position="324"/>
    </location>
</feature>
<evidence type="ECO:0000256" key="1">
    <source>
        <dbReference type="ARBA" id="ARBA00004141"/>
    </source>
</evidence>
<keyword evidence="2" id="KW-0813">Transport</keyword>
<feature type="domain" description="Major facilitator superfamily (MFS) profile" evidence="7">
    <location>
        <begin position="34"/>
        <end position="490"/>
    </location>
</feature>
<dbReference type="Pfam" id="PF07690">
    <property type="entry name" value="MFS_1"/>
    <property type="match status" value="1"/>
</dbReference>
<dbReference type="GO" id="GO:0022857">
    <property type="term" value="F:transmembrane transporter activity"/>
    <property type="evidence" value="ECO:0007669"/>
    <property type="project" value="InterPro"/>
</dbReference>
<dbReference type="Gene3D" id="1.20.1250.20">
    <property type="entry name" value="MFS general substrate transporter like domains"/>
    <property type="match status" value="1"/>
</dbReference>
<dbReference type="GO" id="GO:0016020">
    <property type="term" value="C:membrane"/>
    <property type="evidence" value="ECO:0007669"/>
    <property type="project" value="UniProtKB-SubCell"/>
</dbReference>
<accession>A0AAV5A3F0</accession>
<dbReference type="InterPro" id="IPR020846">
    <property type="entry name" value="MFS_dom"/>
</dbReference>
<dbReference type="FunFam" id="1.20.1250.20:FF:000034">
    <property type="entry name" value="MFS general substrate transporter"/>
    <property type="match status" value="1"/>
</dbReference>
<keyword evidence="4 6" id="KW-1133">Transmembrane helix</keyword>
<dbReference type="PANTHER" id="PTHR43791:SF67">
    <property type="entry name" value="TRANSPORTER, PUTATIVE (AFU_ORTHOLOGUE AFUA_3G04010)-RELATED"/>
    <property type="match status" value="1"/>
</dbReference>
<feature type="transmembrane region" description="Helical" evidence="6">
    <location>
        <begin position="101"/>
        <end position="120"/>
    </location>
</feature>
<keyword evidence="5 6" id="KW-0472">Membrane</keyword>
<evidence type="ECO:0000256" key="2">
    <source>
        <dbReference type="ARBA" id="ARBA00022448"/>
    </source>
</evidence>
<dbReference type="EMBL" id="BPWL01000002">
    <property type="protein sequence ID" value="GJJ07535.1"/>
    <property type="molecule type" value="Genomic_DNA"/>
</dbReference>
<evidence type="ECO:0000313" key="8">
    <source>
        <dbReference type="EMBL" id="GJJ07535.1"/>
    </source>
</evidence>
<dbReference type="Proteomes" id="UP001050691">
    <property type="component" value="Unassembled WGS sequence"/>
</dbReference>
<feature type="transmembrane region" description="Helical" evidence="6">
    <location>
        <begin position="160"/>
        <end position="181"/>
    </location>
</feature>
<organism evidence="8 9">
    <name type="scientific">Clathrus columnatus</name>
    <dbReference type="NCBI Taxonomy" id="1419009"/>
    <lineage>
        <taxon>Eukaryota</taxon>
        <taxon>Fungi</taxon>
        <taxon>Dikarya</taxon>
        <taxon>Basidiomycota</taxon>
        <taxon>Agaricomycotina</taxon>
        <taxon>Agaricomycetes</taxon>
        <taxon>Phallomycetidae</taxon>
        <taxon>Phallales</taxon>
        <taxon>Clathraceae</taxon>
        <taxon>Clathrus</taxon>
    </lineage>
</organism>
<name>A0AAV5A3F0_9AGAM</name>
<dbReference type="InterPro" id="IPR036259">
    <property type="entry name" value="MFS_trans_sf"/>
</dbReference>
<feature type="transmembrane region" description="Helical" evidence="6">
    <location>
        <begin position="427"/>
        <end position="449"/>
    </location>
</feature>
<comment type="caution">
    <text evidence="8">The sequence shown here is derived from an EMBL/GenBank/DDBJ whole genome shotgun (WGS) entry which is preliminary data.</text>
</comment>
<reference evidence="8" key="1">
    <citation type="submission" date="2021-10" db="EMBL/GenBank/DDBJ databases">
        <title>De novo Genome Assembly of Clathrus columnatus (Basidiomycota, Fungi) Using Illumina and Nanopore Sequence Data.</title>
        <authorList>
            <person name="Ogiso-Tanaka E."/>
            <person name="Itagaki H."/>
            <person name="Hosoya T."/>
            <person name="Hosaka K."/>
        </authorList>
    </citation>
    <scope>NUCLEOTIDE SEQUENCE</scope>
    <source>
        <strain evidence="8">MO-923</strain>
    </source>
</reference>
<evidence type="ECO:0000313" key="9">
    <source>
        <dbReference type="Proteomes" id="UP001050691"/>
    </source>
</evidence>
<evidence type="ECO:0000256" key="5">
    <source>
        <dbReference type="ARBA" id="ARBA00023136"/>
    </source>
</evidence>
<evidence type="ECO:0000256" key="3">
    <source>
        <dbReference type="ARBA" id="ARBA00022692"/>
    </source>
</evidence>
<gene>
    <name evidence="8" type="ORF">Clacol_001737</name>
</gene>
<evidence type="ECO:0000259" key="7">
    <source>
        <dbReference type="PROSITE" id="PS50850"/>
    </source>
</evidence>
<feature type="transmembrane region" description="Helical" evidence="6">
    <location>
        <begin position="193"/>
        <end position="215"/>
    </location>
</feature>
<comment type="subcellular location">
    <subcellularLocation>
        <location evidence="1">Membrane</location>
        <topology evidence="1">Multi-pass membrane protein</topology>
    </subcellularLocation>
</comment>
<protein>
    <recommendedName>
        <fullName evidence="7">Major facilitator superfamily (MFS) profile domain-containing protein</fullName>
    </recommendedName>
</protein>
<feature type="transmembrane region" description="Helical" evidence="6">
    <location>
        <begin position="126"/>
        <end position="148"/>
    </location>
</feature>
<keyword evidence="3 6" id="KW-0812">Transmembrane</keyword>